<keyword evidence="14" id="KW-0732">Signal</keyword>
<comment type="subcellular location">
    <subcellularLocation>
        <location evidence="1 12">Endoplasmic reticulum membrane</location>
        <topology evidence="1 12">Single-pass type II membrane protein</topology>
    </subcellularLocation>
</comment>
<evidence type="ECO:0000256" key="12">
    <source>
        <dbReference type="RuleBase" id="RU368089"/>
    </source>
</evidence>
<evidence type="ECO:0000259" key="15">
    <source>
        <dbReference type="Pfam" id="PF03200"/>
    </source>
</evidence>
<dbReference type="GO" id="GO:0006487">
    <property type="term" value="P:protein N-linked glycosylation"/>
    <property type="evidence" value="ECO:0007669"/>
    <property type="project" value="UniProtKB-UniRule"/>
</dbReference>
<dbReference type="PANTHER" id="PTHR10412">
    <property type="entry name" value="MANNOSYL-OLIGOSACCHARIDE GLUCOSIDASE"/>
    <property type="match status" value="1"/>
</dbReference>
<keyword evidence="5 12" id="KW-0256">Endoplasmic reticulum</keyword>
<evidence type="ECO:0000256" key="13">
    <source>
        <dbReference type="RuleBase" id="RU369107"/>
    </source>
</evidence>
<evidence type="ECO:0000256" key="9">
    <source>
        <dbReference type="ARBA" id="ARBA00023180"/>
    </source>
</evidence>
<dbReference type="PANTHER" id="PTHR10412:SF11">
    <property type="entry name" value="MANNOSYL-OLIGOSACCHARIDE GLUCOSIDASE"/>
    <property type="match status" value="1"/>
</dbReference>
<dbReference type="InterPro" id="IPR012341">
    <property type="entry name" value="6hp_glycosidase-like_sf"/>
</dbReference>
<dbReference type="InterPro" id="IPR031631">
    <property type="entry name" value="Glyco_hydro_63N"/>
</dbReference>
<sequence>MVGPISTVALTFLLLLLQISTAGSIATNEQDHDNIVNEYNQATDKSLLWGPYRPNAYIGIRPRLDRSLISGLFWFNSDSMDNLNKIRHYCDQSLDFQGFGWERYDPRIGGEQVFKDNEFKLDLRTYFVKNQEDGNWALRVKGTPRAGFENSATSLVFYTGLESDDPDNDILLSSFGTPKNGLDKGESVKLLGSNSAFGEFEIEITDGPTTNKHKSIPSKQMLDSSLDPSKTHYLSLRVPNDNVWRAEEIFQVLIQESVQKLVQDFPDPKLNPDSNSLLQLRDLQGFEGNLHFVQKTFVGEFEFDIIFNVEKSEDKFQAENLGVKINDTLKQFDSKFNNKIKLQPPFQNVDKYEKFAKEILSNLLGGIGYYHGDHLVDRESEFNEETYEKIQLKGESEGPFTLFTASPSRTFFPRGFYWDEGFHLIPMLQYDMDLTLEILKSWFDLIDEDGWIAREQILGEEARSKVPTEFQVQSPKIANPPTLMLVFESLLKRVAAATDTDADTASFNQLGDIDSPIDVEKFDDITTTKTDSGISQTDIFNGESHLKHPQLMMDYAREIYPKLQTHYEWFRTTQRGELEEFEREPTYPTEAYRWRGRTFTHCLPSGLDDYPRAPIPDIAELNVDLISWIGVMTRSMKEIAKLLDMEDDYQRYSRIEKEIMQNIQDLHWSDKEKTYCDVSVDGNDEDMFVCNKGYISLFPFLLKQIDASNLSNLKHIVELISNPKELFTNYGIRSLSRQNKFYKTGEDYWRSPIWYNINYLILDSLKHYTNDYATEELFQLANKTYTQTRLNLVNNAFKHWKKTGYLYEQYNDVNGSPKGAKHFTGWTSLIVSIMAMPESLVRN</sequence>
<dbReference type="InterPro" id="IPR031335">
    <property type="entry name" value="Glyco_hydro_63_C"/>
</dbReference>
<reference evidence="17" key="1">
    <citation type="journal article" date="2021" name="Open Biol.">
        <title>Shared evolutionary footprints suggest mitochondrial oxidative damage underlies multiple complex I losses in fungi.</title>
        <authorList>
            <person name="Schikora-Tamarit M.A."/>
            <person name="Marcet-Houben M."/>
            <person name="Nosek J."/>
            <person name="Gabaldon T."/>
        </authorList>
    </citation>
    <scope>NUCLEOTIDE SEQUENCE</scope>
    <source>
        <strain evidence="17">CBS2887</strain>
    </source>
</reference>
<accession>A0A9P8TDC0</accession>
<evidence type="ECO:0000313" key="17">
    <source>
        <dbReference type="EMBL" id="KAH3674956.1"/>
    </source>
</evidence>
<evidence type="ECO:0000256" key="3">
    <source>
        <dbReference type="ARBA" id="ARBA00022692"/>
    </source>
</evidence>
<dbReference type="EC" id="3.2.1.106" evidence="11 12"/>
<feature type="domain" description="Glycosyl hydrolase family 63 C-terminal" evidence="15">
    <location>
        <begin position="319"/>
        <end position="836"/>
    </location>
</feature>
<evidence type="ECO:0000256" key="2">
    <source>
        <dbReference type="ARBA" id="ARBA00010833"/>
    </source>
</evidence>
<comment type="pathway">
    <text evidence="13">Glycan metabolism; N-glycan degradation.</text>
</comment>
<evidence type="ECO:0000256" key="11">
    <source>
        <dbReference type="ARBA" id="ARBA00038888"/>
    </source>
</evidence>
<dbReference type="AlphaFoldDB" id="A0A9P8TDC0"/>
<reference evidence="17" key="2">
    <citation type="submission" date="2021-01" db="EMBL/GenBank/DDBJ databases">
        <authorList>
            <person name="Schikora-Tamarit M.A."/>
        </authorList>
    </citation>
    <scope>NUCLEOTIDE SEQUENCE</scope>
    <source>
        <strain evidence="17">CBS2887</strain>
    </source>
</reference>
<proteinExistence type="inferred from homology"/>
<dbReference type="InterPro" id="IPR004888">
    <property type="entry name" value="Glycoside_hydrolase_63"/>
</dbReference>
<comment type="caution">
    <text evidence="17">The sequence shown here is derived from an EMBL/GenBank/DDBJ whole genome shotgun (WGS) entry which is preliminary data.</text>
</comment>
<gene>
    <name evidence="17" type="ORF">WICPIJ_009401</name>
</gene>
<evidence type="ECO:0000256" key="5">
    <source>
        <dbReference type="ARBA" id="ARBA00022824"/>
    </source>
</evidence>
<comment type="catalytic activity">
    <reaction evidence="12">
        <text>N(4)-(alpha-D-Glc-(1-&gt;2)-alpha-D-Glc-(1-&gt;3)-alpha-D-Glc-(1-&gt;3)-alpha-D-Man-(1-&gt;2)-alpha-D-Man-(1-&gt;2)-alpha-D-Man-(1-&gt;3)-[alpha-D-Man-(1-&gt;2)-alpha-D-Man-(1-&gt;3)-[alpha-D-Man-(1-&gt;2)-alpha-D-Man-(1-&gt;6)]-alpha-D-Man-(1-&gt;6)]-beta-D-Man-(1-&gt;4)-beta-D-GlcNAc-(1-&gt;4)-beta-D-GlcNAc)-L-asparaginyl-[protein] + H2O = N(4)-(alpha-D-Glc-(1-&gt;3)-alpha-D-Glc-(1-&gt;3)-alpha-D-Man-(1-&gt;2)-alpha-D-Man-(1-&gt;2)-alpha-D-Man-(1-&gt;3)-[alpha-D-Man-(1-&gt;2)-alpha-D-Man-(1-&gt;3)-[alpha-D-Man-(1-&gt;2)-alpha-D-Man-(1-&gt;6)]-alpha-D-Man-(1-&gt;6)]-beta-D-Man-(1-&gt;4)-beta-D-GlcNAc-(1-&gt;4)-beta-D-GlcNAc)-L-asparaginyl-[protein] + beta-D-glucose</text>
        <dbReference type="Rhea" id="RHEA:55988"/>
        <dbReference type="Rhea" id="RHEA-COMP:12806"/>
        <dbReference type="Rhea" id="RHEA-COMP:14355"/>
        <dbReference type="ChEBI" id="CHEBI:15377"/>
        <dbReference type="ChEBI" id="CHEBI:15903"/>
        <dbReference type="ChEBI" id="CHEBI:59082"/>
        <dbReference type="ChEBI" id="CHEBI:132537"/>
        <dbReference type="EC" id="3.2.1.106"/>
    </reaction>
</comment>
<comment type="function">
    <text evidence="12">Cleaves the distal alpha 1,2-linked glucose residue from the Glc(3)Man(9)GlcNAc(2) oligosaccharide precursor.</text>
</comment>
<evidence type="ECO:0000256" key="8">
    <source>
        <dbReference type="ARBA" id="ARBA00023136"/>
    </source>
</evidence>
<evidence type="ECO:0000313" key="18">
    <source>
        <dbReference type="Proteomes" id="UP000774326"/>
    </source>
</evidence>
<dbReference type="Gene3D" id="2.70.98.110">
    <property type="entry name" value="Glycosyl hydrolase family 63, N-terminal domain"/>
    <property type="match status" value="1"/>
</dbReference>
<keyword evidence="7" id="KW-1133">Transmembrane helix</keyword>
<comment type="similarity">
    <text evidence="2 12">Belongs to the glycosyl hydrolase 63 family.</text>
</comment>
<evidence type="ECO:0000256" key="4">
    <source>
        <dbReference type="ARBA" id="ARBA00022801"/>
    </source>
</evidence>
<dbReference type="EMBL" id="JAEUBG010005439">
    <property type="protein sequence ID" value="KAH3674956.1"/>
    <property type="molecule type" value="Genomic_DNA"/>
</dbReference>
<protein>
    <recommendedName>
        <fullName evidence="11 12">Mannosyl-oligosaccharide glucosidase</fullName>
        <ecNumber evidence="11 12">3.2.1.106</ecNumber>
    </recommendedName>
    <alternativeName>
        <fullName evidence="13">Glucosidase I</fullName>
    </alternativeName>
</protein>
<feature type="signal peptide" evidence="14">
    <location>
        <begin position="1"/>
        <end position="22"/>
    </location>
</feature>
<evidence type="ECO:0000259" key="16">
    <source>
        <dbReference type="Pfam" id="PF16923"/>
    </source>
</evidence>
<dbReference type="OrthoDB" id="410058at2759"/>
<dbReference type="Pfam" id="PF03200">
    <property type="entry name" value="Glyco_hydro_63"/>
    <property type="match status" value="1"/>
</dbReference>
<dbReference type="Pfam" id="PF16923">
    <property type="entry name" value="Glyco_hydro_63N"/>
    <property type="match status" value="1"/>
</dbReference>
<dbReference type="InterPro" id="IPR038518">
    <property type="entry name" value="Glyco_hydro_63N_sf"/>
</dbReference>
<dbReference type="GO" id="GO:0005789">
    <property type="term" value="C:endoplasmic reticulum membrane"/>
    <property type="evidence" value="ECO:0007669"/>
    <property type="project" value="UniProtKB-SubCell"/>
</dbReference>
<keyword evidence="6" id="KW-0735">Signal-anchor</keyword>
<dbReference type="InterPro" id="IPR008928">
    <property type="entry name" value="6-hairpin_glycosidase_sf"/>
</dbReference>
<evidence type="ECO:0000256" key="6">
    <source>
        <dbReference type="ARBA" id="ARBA00022968"/>
    </source>
</evidence>
<feature type="chain" id="PRO_5040307682" description="Mannosyl-oligosaccharide glucosidase" evidence="14">
    <location>
        <begin position="23"/>
        <end position="843"/>
    </location>
</feature>
<evidence type="ECO:0000256" key="10">
    <source>
        <dbReference type="ARBA" id="ARBA00023295"/>
    </source>
</evidence>
<dbReference type="SUPFAM" id="SSF48208">
    <property type="entry name" value="Six-hairpin glycosidases"/>
    <property type="match status" value="1"/>
</dbReference>
<organism evidence="17 18">
    <name type="scientific">Wickerhamomyces pijperi</name>
    <name type="common">Yeast</name>
    <name type="synonym">Pichia pijperi</name>
    <dbReference type="NCBI Taxonomy" id="599730"/>
    <lineage>
        <taxon>Eukaryota</taxon>
        <taxon>Fungi</taxon>
        <taxon>Dikarya</taxon>
        <taxon>Ascomycota</taxon>
        <taxon>Saccharomycotina</taxon>
        <taxon>Saccharomycetes</taxon>
        <taxon>Phaffomycetales</taxon>
        <taxon>Wickerhamomycetaceae</taxon>
        <taxon>Wickerhamomyces</taxon>
    </lineage>
</organism>
<evidence type="ECO:0000256" key="14">
    <source>
        <dbReference type="SAM" id="SignalP"/>
    </source>
</evidence>
<dbReference type="GO" id="GO:0004573">
    <property type="term" value="F:Glc3Man9GlcNAc2 oligosaccharide glucosidase activity"/>
    <property type="evidence" value="ECO:0007669"/>
    <property type="project" value="UniProtKB-UniRule"/>
</dbReference>
<keyword evidence="10 12" id="KW-0326">Glycosidase</keyword>
<evidence type="ECO:0000256" key="7">
    <source>
        <dbReference type="ARBA" id="ARBA00022989"/>
    </source>
</evidence>
<keyword evidence="3" id="KW-0812">Transmembrane</keyword>
<dbReference type="GO" id="GO:0009311">
    <property type="term" value="P:oligosaccharide metabolic process"/>
    <property type="evidence" value="ECO:0007669"/>
    <property type="project" value="UniProtKB-UniRule"/>
</dbReference>
<keyword evidence="9 13" id="KW-0325">Glycoprotein</keyword>
<keyword evidence="8" id="KW-0472">Membrane</keyword>
<dbReference type="Proteomes" id="UP000774326">
    <property type="component" value="Unassembled WGS sequence"/>
</dbReference>
<evidence type="ECO:0000256" key="1">
    <source>
        <dbReference type="ARBA" id="ARBA00004648"/>
    </source>
</evidence>
<keyword evidence="18" id="KW-1185">Reference proteome</keyword>
<feature type="domain" description="Glycosyl hydrolase family 63 N-terminal" evidence="16">
    <location>
        <begin position="46"/>
        <end position="272"/>
    </location>
</feature>
<keyword evidence="4 12" id="KW-0378">Hydrolase</keyword>
<dbReference type="Gene3D" id="1.50.10.10">
    <property type="match status" value="1"/>
</dbReference>
<name>A0A9P8TDC0_WICPI</name>